<proteinExistence type="predicted"/>
<reference evidence="2" key="1">
    <citation type="submission" date="2018-01" db="EMBL/GenBank/DDBJ databases">
        <title>An insight into the sialome of Amazonian anophelines.</title>
        <authorList>
            <person name="Ribeiro J.M."/>
            <person name="Scarpassa V."/>
            <person name="Calvo E."/>
        </authorList>
    </citation>
    <scope>NUCLEOTIDE SEQUENCE</scope>
</reference>
<name>A0A2M4D7K8_ANODA</name>
<dbReference type="EMBL" id="GGFL01009382">
    <property type="protein sequence ID" value="MBW73560.1"/>
    <property type="molecule type" value="Transcribed_RNA"/>
</dbReference>
<protein>
    <submittedName>
        <fullName evidence="2">Putative secreted protein</fullName>
    </submittedName>
</protein>
<feature type="signal peptide" evidence="1">
    <location>
        <begin position="1"/>
        <end position="19"/>
    </location>
</feature>
<keyword evidence="1" id="KW-0732">Signal</keyword>
<organism evidence="2">
    <name type="scientific">Anopheles darlingi</name>
    <name type="common">Mosquito</name>
    <dbReference type="NCBI Taxonomy" id="43151"/>
    <lineage>
        <taxon>Eukaryota</taxon>
        <taxon>Metazoa</taxon>
        <taxon>Ecdysozoa</taxon>
        <taxon>Arthropoda</taxon>
        <taxon>Hexapoda</taxon>
        <taxon>Insecta</taxon>
        <taxon>Pterygota</taxon>
        <taxon>Neoptera</taxon>
        <taxon>Endopterygota</taxon>
        <taxon>Diptera</taxon>
        <taxon>Nematocera</taxon>
        <taxon>Culicoidea</taxon>
        <taxon>Culicidae</taxon>
        <taxon>Anophelinae</taxon>
        <taxon>Anopheles</taxon>
    </lineage>
</organism>
<dbReference type="AlphaFoldDB" id="A0A2M4D7K8"/>
<evidence type="ECO:0000256" key="1">
    <source>
        <dbReference type="SAM" id="SignalP"/>
    </source>
</evidence>
<accession>A0A2M4D7K8</accession>
<evidence type="ECO:0000313" key="2">
    <source>
        <dbReference type="EMBL" id="MBW73560.1"/>
    </source>
</evidence>
<feature type="chain" id="PRO_5014915160" evidence="1">
    <location>
        <begin position="20"/>
        <end position="68"/>
    </location>
</feature>
<sequence length="68" mass="7493">MVWACIMVVTAITTHTLSAIAIMDVVWSQNAVNGCWVGRIDFGVPAPRTKPWHCSGRLVLPFAVNKRV</sequence>